<dbReference type="FunFam" id="2.40.240.10:FF:000008">
    <property type="entry name" value="probable glutamine--tRNA ligase"/>
    <property type="match status" value="1"/>
</dbReference>
<evidence type="ECO:0000256" key="1">
    <source>
        <dbReference type="ARBA" id="ARBA00005594"/>
    </source>
</evidence>
<dbReference type="PANTHER" id="PTHR43097">
    <property type="entry name" value="GLUTAMINE-TRNA LIGASE"/>
    <property type="match status" value="1"/>
</dbReference>
<dbReference type="FunFam" id="3.40.50.620:FF:000037">
    <property type="entry name" value="Glutamine--tRNA ligase cytoplasmic"/>
    <property type="match status" value="1"/>
</dbReference>
<dbReference type="SUPFAM" id="SSF52374">
    <property type="entry name" value="Nucleotidylyl transferase"/>
    <property type="match status" value="1"/>
</dbReference>
<evidence type="ECO:0000259" key="13">
    <source>
        <dbReference type="Pfam" id="PF03950"/>
    </source>
</evidence>
<evidence type="ECO:0000259" key="12">
    <source>
        <dbReference type="Pfam" id="PF00749"/>
    </source>
</evidence>
<reference evidence="16" key="1">
    <citation type="submission" date="2023-06" db="EMBL/GenBank/DDBJ databases">
        <title>Genomic analysis of the entomopathogenic nematode Steinernema hermaphroditum.</title>
        <authorList>
            <person name="Schwarz E.M."/>
            <person name="Heppert J.K."/>
            <person name="Baniya A."/>
            <person name="Schwartz H.T."/>
            <person name="Tan C.-H."/>
            <person name="Antoshechkin I."/>
            <person name="Sternberg P.W."/>
            <person name="Goodrich-Blair H."/>
            <person name="Dillman A.R."/>
        </authorList>
    </citation>
    <scope>NUCLEOTIDE SEQUENCE</scope>
    <source>
        <strain evidence="16">PS9179</strain>
        <tissue evidence="16">Whole animal</tissue>
    </source>
</reference>
<evidence type="ECO:0000256" key="5">
    <source>
        <dbReference type="ARBA" id="ARBA00022840"/>
    </source>
</evidence>
<dbReference type="InterPro" id="IPR000924">
    <property type="entry name" value="Glu/Gln-tRNA-synth"/>
</dbReference>
<feature type="domain" description="Glutamyl/glutaminyl-tRNA synthetase class Ib catalytic" evidence="12">
    <location>
        <begin position="52"/>
        <end position="177"/>
    </location>
</feature>
<dbReference type="InterPro" id="IPR050132">
    <property type="entry name" value="Gln/Glu-tRNA_Ligase"/>
</dbReference>
<evidence type="ECO:0000259" key="14">
    <source>
        <dbReference type="Pfam" id="PF04557"/>
    </source>
</evidence>
<evidence type="ECO:0000256" key="3">
    <source>
        <dbReference type="ARBA" id="ARBA00022598"/>
    </source>
</evidence>
<feature type="domain" description="Glutamyl/glutaminyl-tRNA synthetase class Ib catalytic" evidence="12">
    <location>
        <begin position="338"/>
        <end position="521"/>
    </location>
</feature>
<evidence type="ECO:0000256" key="2">
    <source>
        <dbReference type="ARBA" id="ARBA00012836"/>
    </source>
</evidence>
<dbReference type="PANTHER" id="PTHR43097:SF4">
    <property type="entry name" value="GLUTAMINE--TRNA LIGASE"/>
    <property type="match status" value="1"/>
</dbReference>
<feature type="domain" description="Glutamyl/glutaminyl-tRNA synthetase class Ib anti-codon binding" evidence="13">
    <location>
        <begin position="524"/>
        <end position="625"/>
    </location>
</feature>
<dbReference type="EC" id="6.1.1.18" evidence="2"/>
<sequence>MDCKKLKTIEELMRTRTKDFHKVGENYKTDGYVVTPDMERILKEHVKRVNGKVVTRFPPEPNGILHLAHAKAIGINFGYAKAQGGSCNLRFDDTNPEKEEEKFFLAIEEMVRWLGYKPAKITYSSDNFDQLYEWAVQLIKKDLAYVCHQTVEEMRGFDVKQSPYRNRPVEESLRLFEIVLRDSDKVSECITGRSCPAVSIGSTRRCSSAVESQWAYFITGTRPLHPLSEQLSEKMSDQVESPQGSEKFDHLFALMEKVAEKVDTLEAKQQQAAVKEKPLKSTRLDVQVQLNAEWINRLNQLAAEAARPAQLPSATRKRPFPRSGGGGARTSVAFNYRDNQIASLAAQDMKNGKFGEGEATLRLKTVLEEGKMDPVAYRIKYVPHHRTGNKWCIYPTYDYTHCLCDSIEDITHSMCTKEFQSRRSSYYWLCNALGIYCPVQWEYGRLNIEYTVVSKRKIQKLITSGVVHDWDDPRLFTLPALRRRGVPADAVNNFVASLGLTGNQMAIGPMALDAAVRDYLNVNAPRTMAVLEPLKIRIKNFKELALPAKLAVDDFPSAPTIFKHEVQFSDVVYIEQSDYRGSNADKKFRRLTKRQPVALKYIALVLTVIDEVLDQSGNVTEIVVNAEKLTDENKPKAFIHWVCNPLQVEVRMYDRLFNHKNPEDPDVVPGGFLTDCNSNSLTVLNNVYIDQYLAGSKVYQRFQFERTGYFAVDQDSKPGKLVFNRTVLLKEDAGK</sequence>
<dbReference type="InterPro" id="IPR020056">
    <property type="entry name" value="Rbsml_bL25/Gln-tRNA_synth_N"/>
</dbReference>
<dbReference type="Pfam" id="PF03950">
    <property type="entry name" value="tRNA-synt_1c_C"/>
    <property type="match status" value="1"/>
</dbReference>
<dbReference type="InterPro" id="IPR007638">
    <property type="entry name" value="Gln-tRNA-synth_Ib_RNA-bd_2"/>
</dbReference>
<feature type="domain" description="Glutaminyl-tRNA synthetase class Ib non-specific RNA-binding" evidence="14">
    <location>
        <begin position="4"/>
        <end position="43"/>
    </location>
</feature>
<protein>
    <recommendedName>
        <fullName evidence="2">glutamine--tRNA ligase</fullName>
        <ecNumber evidence="2">6.1.1.18</ecNumber>
    </recommendedName>
    <alternativeName>
        <fullName evidence="8">Glutaminyl-tRNA synthetase</fullName>
    </alternativeName>
</protein>
<evidence type="ECO:0000256" key="4">
    <source>
        <dbReference type="ARBA" id="ARBA00022741"/>
    </source>
</evidence>
<evidence type="ECO:0000313" key="17">
    <source>
        <dbReference type="Proteomes" id="UP001175271"/>
    </source>
</evidence>
<dbReference type="Proteomes" id="UP001175271">
    <property type="component" value="Unassembled WGS sequence"/>
</dbReference>
<dbReference type="Pfam" id="PF00749">
    <property type="entry name" value="tRNA-synt_1c"/>
    <property type="match status" value="2"/>
</dbReference>
<comment type="caution">
    <text evidence="16">The sequence shown here is derived from an EMBL/GenBank/DDBJ whole genome shotgun (WGS) entry which is preliminary data.</text>
</comment>
<feature type="domain" description="tRNA synthetases class I (E and Q) anti-codon binding" evidence="15">
    <location>
        <begin position="638"/>
        <end position="713"/>
    </location>
</feature>
<keyword evidence="17" id="KW-1185">Reference proteome</keyword>
<dbReference type="AlphaFoldDB" id="A0AA39MC10"/>
<dbReference type="PRINTS" id="PR00987">
    <property type="entry name" value="TRNASYNTHGLU"/>
</dbReference>
<evidence type="ECO:0000256" key="6">
    <source>
        <dbReference type="ARBA" id="ARBA00022917"/>
    </source>
</evidence>
<dbReference type="InterPro" id="IPR020058">
    <property type="entry name" value="Glu/Gln-tRNA-synth_Ib_cat-dom"/>
</dbReference>
<keyword evidence="5 10" id="KW-0067">ATP-binding</keyword>
<proteinExistence type="inferred from homology"/>
<keyword evidence="7 10" id="KW-0030">Aminoacyl-tRNA synthetase</keyword>
<comment type="catalytic activity">
    <reaction evidence="9">
        <text>tRNA(Gln) + L-glutamine + ATP = L-glutaminyl-tRNA(Gln) + AMP + diphosphate</text>
        <dbReference type="Rhea" id="RHEA:20121"/>
        <dbReference type="Rhea" id="RHEA-COMP:9662"/>
        <dbReference type="Rhea" id="RHEA-COMP:9681"/>
        <dbReference type="ChEBI" id="CHEBI:30616"/>
        <dbReference type="ChEBI" id="CHEBI:33019"/>
        <dbReference type="ChEBI" id="CHEBI:58359"/>
        <dbReference type="ChEBI" id="CHEBI:78442"/>
        <dbReference type="ChEBI" id="CHEBI:78521"/>
        <dbReference type="ChEBI" id="CHEBI:456215"/>
        <dbReference type="EC" id="6.1.1.18"/>
    </reaction>
</comment>
<feature type="region of interest" description="Disordered" evidence="11">
    <location>
        <begin position="307"/>
        <end position="328"/>
    </location>
</feature>
<dbReference type="InterPro" id="IPR011035">
    <property type="entry name" value="Ribosomal_bL25/Gln-tRNA_synth"/>
</dbReference>
<dbReference type="InterPro" id="IPR049437">
    <property type="entry name" value="tRNA-synt_1c_C2"/>
</dbReference>
<keyword evidence="4 10" id="KW-0547">Nucleotide-binding</keyword>
<dbReference type="Pfam" id="PF04557">
    <property type="entry name" value="tRNA_synt_1c_R2"/>
    <property type="match status" value="1"/>
</dbReference>
<evidence type="ECO:0000256" key="11">
    <source>
        <dbReference type="SAM" id="MobiDB-lite"/>
    </source>
</evidence>
<dbReference type="InterPro" id="IPR020059">
    <property type="entry name" value="Glu/Gln-tRNA-synth_Ib_codon-bd"/>
</dbReference>
<dbReference type="GO" id="GO:0005524">
    <property type="term" value="F:ATP binding"/>
    <property type="evidence" value="ECO:0007669"/>
    <property type="project" value="UniProtKB-KW"/>
</dbReference>
<dbReference type="GO" id="GO:0005829">
    <property type="term" value="C:cytosol"/>
    <property type="evidence" value="ECO:0007669"/>
    <property type="project" value="TreeGrafter"/>
</dbReference>
<name>A0AA39MC10_9BILA</name>
<keyword evidence="6 10" id="KW-0648">Protein biosynthesis</keyword>
<dbReference type="Gene3D" id="3.40.50.620">
    <property type="entry name" value="HUPs"/>
    <property type="match status" value="2"/>
</dbReference>
<dbReference type="GO" id="GO:0004819">
    <property type="term" value="F:glutamine-tRNA ligase activity"/>
    <property type="evidence" value="ECO:0007669"/>
    <property type="project" value="UniProtKB-EC"/>
</dbReference>
<evidence type="ECO:0000259" key="15">
    <source>
        <dbReference type="Pfam" id="PF20974"/>
    </source>
</evidence>
<dbReference type="Pfam" id="PF20974">
    <property type="entry name" value="tRNA-synt_1c_C2"/>
    <property type="match status" value="1"/>
</dbReference>
<dbReference type="GO" id="GO:0017101">
    <property type="term" value="C:aminoacyl-tRNA synthetase multienzyme complex"/>
    <property type="evidence" value="ECO:0007669"/>
    <property type="project" value="UniProtKB-ARBA"/>
</dbReference>
<evidence type="ECO:0000313" key="16">
    <source>
        <dbReference type="EMBL" id="KAK0428030.1"/>
    </source>
</evidence>
<dbReference type="EMBL" id="JAUCMV010000001">
    <property type="protein sequence ID" value="KAK0428030.1"/>
    <property type="molecule type" value="Genomic_DNA"/>
</dbReference>
<keyword evidence="3 10" id="KW-0436">Ligase</keyword>
<evidence type="ECO:0000256" key="10">
    <source>
        <dbReference type="RuleBase" id="RU363037"/>
    </source>
</evidence>
<gene>
    <name evidence="16" type="ORF">QR680_010554</name>
</gene>
<dbReference type="Gene3D" id="2.40.240.10">
    <property type="entry name" value="Ribosomal Protein L25, Chain P"/>
    <property type="match status" value="2"/>
</dbReference>
<dbReference type="InterPro" id="IPR014729">
    <property type="entry name" value="Rossmann-like_a/b/a_fold"/>
</dbReference>
<comment type="similarity">
    <text evidence="1 10">Belongs to the class-I aminoacyl-tRNA synthetase family.</text>
</comment>
<dbReference type="GO" id="GO:0006425">
    <property type="term" value="P:glutaminyl-tRNA aminoacylation"/>
    <property type="evidence" value="ECO:0007669"/>
    <property type="project" value="InterPro"/>
</dbReference>
<dbReference type="SUPFAM" id="SSF50715">
    <property type="entry name" value="Ribosomal protein L25-like"/>
    <property type="match status" value="1"/>
</dbReference>
<accession>A0AA39MC10</accession>
<organism evidence="16 17">
    <name type="scientific">Steinernema hermaphroditum</name>
    <dbReference type="NCBI Taxonomy" id="289476"/>
    <lineage>
        <taxon>Eukaryota</taxon>
        <taxon>Metazoa</taxon>
        <taxon>Ecdysozoa</taxon>
        <taxon>Nematoda</taxon>
        <taxon>Chromadorea</taxon>
        <taxon>Rhabditida</taxon>
        <taxon>Tylenchina</taxon>
        <taxon>Panagrolaimomorpha</taxon>
        <taxon>Strongyloidoidea</taxon>
        <taxon>Steinernematidae</taxon>
        <taxon>Steinernema</taxon>
    </lineage>
</organism>
<evidence type="ECO:0000256" key="7">
    <source>
        <dbReference type="ARBA" id="ARBA00023146"/>
    </source>
</evidence>
<evidence type="ECO:0000256" key="8">
    <source>
        <dbReference type="ARBA" id="ARBA00030466"/>
    </source>
</evidence>
<evidence type="ECO:0000256" key="9">
    <source>
        <dbReference type="ARBA" id="ARBA00048270"/>
    </source>
</evidence>